<protein>
    <submittedName>
        <fullName evidence="2">Uncharacterized protein</fullName>
    </submittedName>
</protein>
<reference evidence="2" key="1">
    <citation type="submission" date="2023-03" db="EMBL/GenBank/DDBJ databases">
        <authorList>
            <person name="Steffen K."/>
            <person name="Cardenas P."/>
        </authorList>
    </citation>
    <scope>NUCLEOTIDE SEQUENCE</scope>
</reference>
<evidence type="ECO:0000313" key="3">
    <source>
        <dbReference type="Proteomes" id="UP001174909"/>
    </source>
</evidence>
<dbReference type="Proteomes" id="UP001174909">
    <property type="component" value="Unassembled WGS sequence"/>
</dbReference>
<dbReference type="AlphaFoldDB" id="A0AA35R110"/>
<comment type="caution">
    <text evidence="2">The sequence shown here is derived from an EMBL/GenBank/DDBJ whole genome shotgun (WGS) entry which is preliminary data.</text>
</comment>
<evidence type="ECO:0000256" key="1">
    <source>
        <dbReference type="SAM" id="Phobius"/>
    </source>
</evidence>
<keyword evidence="1" id="KW-1133">Transmembrane helix</keyword>
<keyword evidence="1" id="KW-0472">Membrane</keyword>
<proteinExistence type="predicted"/>
<dbReference type="EMBL" id="CASHTH010000343">
    <property type="protein sequence ID" value="CAI7998166.1"/>
    <property type="molecule type" value="Genomic_DNA"/>
</dbReference>
<keyword evidence="1" id="KW-0812">Transmembrane</keyword>
<keyword evidence="3" id="KW-1185">Reference proteome</keyword>
<organism evidence="2 3">
    <name type="scientific">Geodia barretti</name>
    <name type="common">Barrett's horny sponge</name>
    <dbReference type="NCBI Taxonomy" id="519541"/>
    <lineage>
        <taxon>Eukaryota</taxon>
        <taxon>Metazoa</taxon>
        <taxon>Porifera</taxon>
        <taxon>Demospongiae</taxon>
        <taxon>Heteroscleromorpha</taxon>
        <taxon>Tetractinellida</taxon>
        <taxon>Astrophorina</taxon>
        <taxon>Geodiidae</taxon>
        <taxon>Geodia</taxon>
    </lineage>
</organism>
<accession>A0AA35R110</accession>
<gene>
    <name evidence="2" type="ORF">GBAR_LOCUS2347</name>
</gene>
<name>A0AA35R110_GEOBA</name>
<evidence type="ECO:0000313" key="2">
    <source>
        <dbReference type="EMBL" id="CAI7998166.1"/>
    </source>
</evidence>
<sequence>MALRRWWIAGFTVALVVVRIAIAAGIELFGSAGEDPYSALSAVTAAFDVLCIGSAVVTVVAFVQYGRIFKARVPTE</sequence>
<feature type="transmembrane region" description="Helical" evidence="1">
    <location>
        <begin position="39"/>
        <end position="63"/>
    </location>
</feature>